<evidence type="ECO:0000313" key="8">
    <source>
        <dbReference type="EMBL" id="ORJ25221.1"/>
    </source>
</evidence>
<feature type="transmembrane region" description="Helical" evidence="7">
    <location>
        <begin position="94"/>
        <end position="111"/>
    </location>
</feature>
<organism evidence="8 9">
    <name type="scientific">Rouxiella badensis</name>
    <dbReference type="NCBI Taxonomy" id="1646377"/>
    <lineage>
        <taxon>Bacteria</taxon>
        <taxon>Pseudomonadati</taxon>
        <taxon>Pseudomonadota</taxon>
        <taxon>Gammaproteobacteria</taxon>
        <taxon>Enterobacterales</taxon>
        <taxon>Yersiniaceae</taxon>
        <taxon>Rouxiella</taxon>
    </lineage>
</organism>
<sequence>MNFSWLEWKNTLWGRSTRGQWRYALRNSIAMCLALWIAFVLQLDEPYWAFTSAAVVSFPTVGGVISKSIGRVFGSLLGASAAVLIAGHCLNDPWLFTLFIAAWLGVCTYASNLYQNNVSYAFALAGYTAAIIAFSTVNVTDTGTIFDIAQARVCEVITGILCGGFMMMVMPSTSDGDALLTSLRKMHVQLLEHAQLLWRSEVTNQIRVSHEGVINQILTLNLLRIQAFWSHYRLRQQNNLLNYLLHQQLRLTSYISSLRRMMLNWPNPPENLNEVLAALLDELRKPNASKYQLAKTLKNIRPVDPADYRHHAFWQRLRDFCWLYLRNERLLQQVENANVVSVDQIQAPKVSKLTRHADVYEAAYSGFRTFLCIVVACAYWINTQWDSGASGVTLAAIGCVLYSSTASPINSINLLTKSLMLLFIGCFIIKFGVMVQITDFWLFCAFILPVLATMQLCKLQYKAYAGLWGQLIVFSGSLLAVANPPSFDYQSFINDGLAEIAGVMLAGLFFQVLRPSSDSRKSRRQIRALRRDFIDQLSRRPQMSHLQFESLIYYRVNQLNQSKDQVSRTWLLRWGVVLLNCSHIVWQLREWETRSNPLSKVRDVCIHCLKGIMTERGVSHPKLDASLNELQRISEALSKHPDASARELAGVIWRLYCSLSQLQSAINIEDVAAGASEPAGKPA</sequence>
<feature type="transmembrane region" description="Helical" evidence="7">
    <location>
        <begin position="464"/>
        <end position="484"/>
    </location>
</feature>
<feature type="transmembrane region" description="Helical" evidence="7">
    <location>
        <begin position="118"/>
        <end position="137"/>
    </location>
</feature>
<dbReference type="GO" id="GO:0005886">
    <property type="term" value="C:plasma membrane"/>
    <property type="evidence" value="ECO:0007669"/>
    <property type="project" value="UniProtKB-SubCell"/>
</dbReference>
<evidence type="ECO:0000256" key="6">
    <source>
        <dbReference type="ARBA" id="ARBA00023136"/>
    </source>
</evidence>
<keyword evidence="5 7" id="KW-1133">Transmembrane helix</keyword>
<accession>A0A1X0WEP5</accession>
<dbReference type="AlphaFoldDB" id="A0A1X0WEP5"/>
<comment type="caution">
    <text evidence="8">The sequence shown here is derived from an EMBL/GenBank/DDBJ whole genome shotgun (WGS) entry which is preliminary data.</text>
</comment>
<keyword evidence="9" id="KW-1185">Reference proteome</keyword>
<dbReference type="Pfam" id="PF04632">
    <property type="entry name" value="FUSC"/>
    <property type="match status" value="1"/>
</dbReference>
<proteinExistence type="predicted"/>
<feature type="transmembrane region" description="Helical" evidence="7">
    <location>
        <begin position="47"/>
        <end position="65"/>
    </location>
</feature>
<feature type="transmembrane region" description="Helical" evidence="7">
    <location>
        <begin position="23"/>
        <end position="41"/>
    </location>
</feature>
<evidence type="ECO:0000313" key="9">
    <source>
        <dbReference type="Proteomes" id="UP000192536"/>
    </source>
</evidence>
<protein>
    <submittedName>
        <fullName evidence="8">Fusaric acid resistance protein</fullName>
    </submittedName>
</protein>
<feature type="transmembrane region" description="Helical" evidence="7">
    <location>
        <begin position="72"/>
        <end position="88"/>
    </location>
</feature>
<keyword evidence="4 7" id="KW-0812">Transmembrane</keyword>
<reference evidence="8 9" key="1">
    <citation type="journal article" date="2017" name="Int. J. Syst. Evol. Microbiol.">
        <title>Rouxiella badensis sp. nov. and Rouxiella silvae sp. nov. isolated from peat bog soil in Germany and emendation of the genus description.</title>
        <authorList>
            <person name="Le Fleche-Mateos A."/>
            <person name="Kugler J.H."/>
            <person name="Hansen S.H."/>
            <person name="Syldatk C."/>
            <person name="Hausmann R."/>
            <person name="Lomprez F."/>
            <person name="Vandenbogaert M."/>
            <person name="Manuguerra J.C."/>
            <person name="Grimont P.A."/>
        </authorList>
    </citation>
    <scope>NUCLEOTIDE SEQUENCE [LARGE SCALE GENOMIC DNA]</scope>
    <source>
        <strain evidence="8 9">DSM 100043</strain>
    </source>
</reference>
<evidence type="ECO:0000256" key="7">
    <source>
        <dbReference type="SAM" id="Phobius"/>
    </source>
</evidence>
<evidence type="ECO:0000256" key="5">
    <source>
        <dbReference type="ARBA" id="ARBA00022989"/>
    </source>
</evidence>
<dbReference type="PANTHER" id="PTHR30509:SF9">
    <property type="entry name" value="MULTIDRUG RESISTANCE PROTEIN MDTO"/>
    <property type="match status" value="1"/>
</dbReference>
<evidence type="ECO:0000256" key="4">
    <source>
        <dbReference type="ARBA" id="ARBA00022692"/>
    </source>
</evidence>
<dbReference type="EMBL" id="MRWE01000018">
    <property type="protein sequence ID" value="ORJ25221.1"/>
    <property type="molecule type" value="Genomic_DNA"/>
</dbReference>
<gene>
    <name evidence="8" type="ORF">BS640_12375</name>
</gene>
<feature type="transmembrane region" description="Helical" evidence="7">
    <location>
        <begin position="496"/>
        <end position="513"/>
    </location>
</feature>
<feature type="transmembrane region" description="Helical" evidence="7">
    <location>
        <begin position="387"/>
        <end position="407"/>
    </location>
</feature>
<dbReference type="PANTHER" id="PTHR30509">
    <property type="entry name" value="P-HYDROXYBENZOIC ACID EFFLUX PUMP SUBUNIT-RELATED"/>
    <property type="match status" value="1"/>
</dbReference>
<comment type="subcellular location">
    <subcellularLocation>
        <location evidence="1">Cell membrane</location>
        <topology evidence="1">Multi-pass membrane protein</topology>
    </subcellularLocation>
</comment>
<evidence type="ECO:0000256" key="2">
    <source>
        <dbReference type="ARBA" id="ARBA00022448"/>
    </source>
</evidence>
<keyword evidence="3" id="KW-1003">Cell membrane</keyword>
<name>A0A1X0WEP5_9GAMM</name>
<dbReference type="GO" id="GO:0022857">
    <property type="term" value="F:transmembrane transporter activity"/>
    <property type="evidence" value="ECO:0007669"/>
    <property type="project" value="InterPro"/>
</dbReference>
<dbReference type="RefSeq" id="WP_026110680.1">
    <property type="nucleotide sequence ID" value="NZ_CAUQAZ010000047.1"/>
</dbReference>
<keyword evidence="6 7" id="KW-0472">Membrane</keyword>
<feature type="transmembrane region" description="Helical" evidence="7">
    <location>
        <begin position="362"/>
        <end position="381"/>
    </location>
</feature>
<feature type="transmembrane region" description="Helical" evidence="7">
    <location>
        <begin position="414"/>
        <end position="434"/>
    </location>
</feature>
<dbReference type="STRING" id="1646377.BS640_12375"/>
<evidence type="ECO:0000256" key="1">
    <source>
        <dbReference type="ARBA" id="ARBA00004651"/>
    </source>
</evidence>
<dbReference type="GeneID" id="93566557"/>
<dbReference type="InterPro" id="IPR006726">
    <property type="entry name" value="PHBA_efflux_AaeB/fusaric-R"/>
</dbReference>
<dbReference type="Proteomes" id="UP000192536">
    <property type="component" value="Unassembled WGS sequence"/>
</dbReference>
<evidence type="ECO:0000256" key="3">
    <source>
        <dbReference type="ARBA" id="ARBA00022475"/>
    </source>
</evidence>
<keyword evidence="2" id="KW-0813">Transport</keyword>